<dbReference type="NCBIfam" id="TIGR00305">
    <property type="entry name" value="putative toxin-antitoxin system toxin component, PIN family"/>
    <property type="match status" value="1"/>
</dbReference>
<dbReference type="eggNOG" id="COG1569">
    <property type="taxonomic scope" value="Bacteria"/>
</dbReference>
<gene>
    <name evidence="2" type="ORF">A19Y_2217</name>
</gene>
<dbReference type="Pfam" id="PF13470">
    <property type="entry name" value="PIN_3"/>
    <property type="match status" value="1"/>
</dbReference>
<keyword evidence="3" id="KW-1185">Reference proteome</keyword>
<dbReference type="HOGENOM" id="CLU_116617_3_2_3"/>
<dbReference type="EMBL" id="CM002803">
    <property type="protein sequence ID" value="KEI67162.1"/>
    <property type="molecule type" value="Genomic_DNA"/>
</dbReference>
<dbReference type="SUPFAM" id="SSF88723">
    <property type="entry name" value="PIN domain-like"/>
    <property type="match status" value="1"/>
</dbReference>
<dbReference type="PANTHER" id="PTHR34610:SF4">
    <property type="entry name" value="SLL8027 PROTEIN"/>
    <property type="match status" value="1"/>
</dbReference>
<dbReference type="InterPro" id="IPR002716">
    <property type="entry name" value="PIN_dom"/>
</dbReference>
<dbReference type="InterPro" id="IPR029060">
    <property type="entry name" value="PIN-like_dom_sf"/>
</dbReference>
<dbReference type="PATRIC" id="fig|388467.6.peg.2161"/>
<reference evidence="2 3" key="1">
    <citation type="journal article" date="2014" name="Appl. Environ. Microbiol.">
        <title>Elucidation of insertion elements encoded on plasmids and in vitro construction of shuttle vectors from the toxic cyanobacterium Planktothrix.</title>
        <authorList>
            <person name="Christiansen G."/>
            <person name="Goesmann A."/>
            <person name="Kurmayer R."/>
        </authorList>
    </citation>
    <scope>NUCLEOTIDE SEQUENCE [LARGE SCALE GENOMIC DNA]</scope>
    <source>
        <strain evidence="2 3">NIVA-CYA 126/8</strain>
    </source>
</reference>
<dbReference type="STRING" id="388467.A19Y_2217"/>
<evidence type="ECO:0000313" key="2">
    <source>
        <dbReference type="EMBL" id="KEI67162.1"/>
    </source>
</evidence>
<organism evidence="2 3">
    <name type="scientific">Planktothrix agardhii (strain NIVA-CYA 126/8)</name>
    <dbReference type="NCBI Taxonomy" id="388467"/>
    <lineage>
        <taxon>Bacteria</taxon>
        <taxon>Bacillati</taxon>
        <taxon>Cyanobacteriota</taxon>
        <taxon>Cyanophyceae</taxon>
        <taxon>Oscillatoriophycideae</taxon>
        <taxon>Oscillatoriales</taxon>
        <taxon>Microcoleaceae</taxon>
        <taxon>Planktothrix</taxon>
    </lineage>
</organism>
<proteinExistence type="predicted"/>
<name>A0A073CGW0_PLAA1</name>
<protein>
    <recommendedName>
        <fullName evidence="1">PIN domain-containing protein</fullName>
    </recommendedName>
</protein>
<evidence type="ECO:0000313" key="3">
    <source>
        <dbReference type="Proteomes" id="UP000027395"/>
    </source>
</evidence>
<dbReference type="AlphaFoldDB" id="A0A073CGW0"/>
<accession>A0A073CGW0</accession>
<dbReference type="Proteomes" id="UP000027395">
    <property type="component" value="Chromosome"/>
</dbReference>
<dbReference type="PANTHER" id="PTHR34610">
    <property type="entry name" value="SSL7007 PROTEIN"/>
    <property type="match status" value="1"/>
</dbReference>
<sequence>MGALVMIECPRVVIDTNLVLSALVFGGKLSRLRLAWQDNRFIPLTSQVTIAELVRVLTYPKFKLTNSEQEDLLSDYLPFCDTVLIPDTLPVVPECRDPFDIAFLLLAVVGEADYLVTGDNDLLCLADNFSCQILTVDKFLTVINYQ</sequence>
<feature type="domain" description="PIN" evidence="1">
    <location>
        <begin position="11"/>
        <end position="120"/>
    </location>
</feature>
<evidence type="ECO:0000259" key="1">
    <source>
        <dbReference type="Pfam" id="PF13470"/>
    </source>
</evidence>
<dbReference type="InterPro" id="IPR002850">
    <property type="entry name" value="PIN_toxin-like"/>
</dbReference>